<feature type="domain" description="Disease resistance R13L4/SHOC-2-like LRR" evidence="10">
    <location>
        <begin position="561"/>
        <end position="924"/>
    </location>
</feature>
<dbReference type="GO" id="GO:0002758">
    <property type="term" value="P:innate immune response-activating signaling pathway"/>
    <property type="evidence" value="ECO:0007669"/>
    <property type="project" value="UniProtKB-ARBA"/>
</dbReference>
<evidence type="ECO:0000313" key="11">
    <source>
        <dbReference type="EnsemblPlants" id="OBART07G13200.1"/>
    </source>
</evidence>
<dbReference type="Gene3D" id="3.40.50.300">
    <property type="entry name" value="P-loop containing nucleotide triphosphate hydrolases"/>
    <property type="match status" value="1"/>
</dbReference>
<evidence type="ECO:0008006" key="13">
    <source>
        <dbReference type="Google" id="ProtNLM"/>
    </source>
</evidence>
<evidence type="ECO:0000256" key="2">
    <source>
        <dbReference type="ARBA" id="ARBA00022614"/>
    </source>
</evidence>
<feature type="domain" description="Disease resistance N-terminal" evidence="8">
    <location>
        <begin position="12"/>
        <end position="94"/>
    </location>
</feature>
<dbReference type="Pfam" id="PF23559">
    <property type="entry name" value="WHD_DRP"/>
    <property type="match status" value="1"/>
</dbReference>
<dbReference type="Gene3D" id="1.20.5.4130">
    <property type="match status" value="1"/>
</dbReference>
<dbReference type="EnsemblPlants" id="OBART07G13200.1">
    <property type="protein sequence ID" value="OBART07G13200.1"/>
    <property type="gene ID" value="OBART07G13200"/>
</dbReference>
<dbReference type="PANTHER" id="PTHR23155">
    <property type="entry name" value="DISEASE RESISTANCE PROTEIN RP"/>
    <property type="match status" value="1"/>
</dbReference>
<dbReference type="Proteomes" id="UP000026960">
    <property type="component" value="Chromosome 7"/>
</dbReference>
<dbReference type="PANTHER" id="PTHR23155:SF1028">
    <property type="entry name" value="OS08G0174800 PROTEIN"/>
    <property type="match status" value="1"/>
</dbReference>
<dbReference type="GO" id="GO:0042742">
    <property type="term" value="P:defense response to bacterium"/>
    <property type="evidence" value="ECO:0007669"/>
    <property type="project" value="UniProtKB-ARBA"/>
</dbReference>
<dbReference type="PaxDb" id="65489-OBART07G13200.1"/>
<dbReference type="InterPro" id="IPR042197">
    <property type="entry name" value="Apaf_helical"/>
</dbReference>
<accession>A0A0D3GQL3</accession>
<evidence type="ECO:0000256" key="5">
    <source>
        <dbReference type="ARBA" id="ARBA00022821"/>
    </source>
</evidence>
<comment type="similarity">
    <text evidence="1">Belongs to the disease resistance NB-LRR family.</text>
</comment>
<dbReference type="SUPFAM" id="SSF52540">
    <property type="entry name" value="P-loop containing nucleoside triphosphate hydrolases"/>
    <property type="match status" value="1"/>
</dbReference>
<dbReference type="GO" id="GO:0009626">
    <property type="term" value="P:plant-type hypersensitive response"/>
    <property type="evidence" value="ECO:0007669"/>
    <property type="project" value="UniProtKB-ARBA"/>
</dbReference>
<keyword evidence="3" id="KW-0677">Repeat</keyword>
<evidence type="ECO:0000256" key="1">
    <source>
        <dbReference type="ARBA" id="ARBA00008894"/>
    </source>
</evidence>
<dbReference type="InterPro" id="IPR055414">
    <property type="entry name" value="LRR_R13L4/SHOC2-like"/>
</dbReference>
<proteinExistence type="inferred from homology"/>
<evidence type="ECO:0000256" key="4">
    <source>
        <dbReference type="ARBA" id="ARBA00022741"/>
    </source>
</evidence>
<reference evidence="11" key="2">
    <citation type="submission" date="2015-03" db="UniProtKB">
        <authorList>
            <consortium name="EnsemblPlants"/>
        </authorList>
    </citation>
    <scope>IDENTIFICATION</scope>
</reference>
<keyword evidence="12" id="KW-1185">Reference proteome</keyword>
<dbReference type="FunFam" id="1.10.10.10:FF:000322">
    <property type="entry name" value="Probable disease resistance protein At1g63360"/>
    <property type="match status" value="1"/>
</dbReference>
<dbReference type="Gramene" id="OBART07G13200.1">
    <property type="protein sequence ID" value="OBART07G13200.1"/>
    <property type="gene ID" value="OBART07G13200"/>
</dbReference>
<dbReference type="Gene3D" id="1.10.10.10">
    <property type="entry name" value="Winged helix-like DNA-binding domain superfamily/Winged helix DNA-binding domain"/>
    <property type="match status" value="1"/>
</dbReference>
<keyword evidence="6" id="KW-0175">Coiled coil</keyword>
<feature type="domain" description="NB-ARC" evidence="7">
    <location>
        <begin position="183"/>
        <end position="353"/>
    </location>
</feature>
<dbReference type="InterPro" id="IPR027417">
    <property type="entry name" value="P-loop_NTPase"/>
</dbReference>
<evidence type="ECO:0000259" key="9">
    <source>
        <dbReference type="Pfam" id="PF23559"/>
    </source>
</evidence>
<sequence length="933" mass="105910">MEGAMVSALTGALNSLLFKLNDLLGSEHKSLKGLRGEIGFLESELRSMNSMLERLADMEEIDAQTKEWRDRVREMAYDIEDCIDLFVHHLGSLTGKAGVIKKMAWRIKGLQLSHRISGQIQELKARVMDESDRYRRYDTMNISSMSSEAHLHRDASGSRTRSVDPRLSALYTEAERLVGIDGPKDKIIKWLMDTQGGISQRLRTMAIVGCGGLGKTTLANQVYLEVKNQFDCSAFVTVSQNPDVKHVLAKILSDVSGAIGGALADEHHLINKLREYLQDKRYFLVIDDIWDAQTWRIIECALVKNSQGSRIVTTTRINEIAKSCCCSYGDQVYEMKALCATDSKRLFFRRIFNSDERCPPQLREAANNILRKCGGLPLAIISISSLLATKPKSLDQWDKVKSRINYTQENSPDIETMAWVLSLSYFDLPHHLKTCLMYLSIFPEDYVIKKERLIGRWIAEGFIHAKQGESLYEIGENYFNELINRSLLQPVDIEDDGQVHACRVHDTILDFVVSRSNEENFVTMVGASDLTSTPTGKIRRLSFHKNSEGSVTMPTYLLRSHVPSLTTFLHAGQVPPLLGFYGLRVLDLENCSGLKNHDLKSIGRLIQLRYLNIKGTDISDLPCQIRELQYLETLDIRSTHVKELPSAIVQLQRLAHLIVDCHVKLPDGIGNMQALEELTGFSVFMYPSTFLQEIGKISSLRVLRVVWNYVDFQGNAETYKENLAISLTKLGTCYLESLSLDIHGHDEEDDFSLHLWTLAPCRLRKLYIGRWHPISRIPNWTESLANLQYLHIYVKRINQEDLRMLGSIPSLLTLYLFSDEAPKEKLTISSQGFQSLTFFKIHCYHMGLVFEAGSMAKLEYLHILISAFQVKSWDGSFDFGIQHLYCLTKVYAYINCYGLTAEEAEAAVNAIMISVDTIPNCPKLQIDRRYAPL</sequence>
<keyword evidence="5" id="KW-0611">Plant defense</keyword>
<evidence type="ECO:0000313" key="12">
    <source>
        <dbReference type="Proteomes" id="UP000026960"/>
    </source>
</evidence>
<evidence type="ECO:0000259" key="7">
    <source>
        <dbReference type="Pfam" id="PF00931"/>
    </source>
</evidence>
<dbReference type="STRING" id="65489.A0A0D3GQL3"/>
<keyword evidence="2" id="KW-0433">Leucine-rich repeat</keyword>
<dbReference type="CDD" id="cd14798">
    <property type="entry name" value="RX-CC_like"/>
    <property type="match status" value="1"/>
</dbReference>
<name>A0A0D3GQL3_9ORYZ</name>
<dbReference type="Gene3D" id="1.10.8.430">
    <property type="entry name" value="Helical domain of apoptotic protease-activating factors"/>
    <property type="match status" value="1"/>
</dbReference>
<feature type="domain" description="Disease resistance protein winged helix" evidence="9">
    <location>
        <begin position="441"/>
        <end position="512"/>
    </location>
</feature>
<dbReference type="Pfam" id="PF23598">
    <property type="entry name" value="LRR_14"/>
    <property type="match status" value="1"/>
</dbReference>
<dbReference type="eggNOG" id="KOG4658">
    <property type="taxonomic scope" value="Eukaryota"/>
</dbReference>
<dbReference type="GO" id="GO:0043531">
    <property type="term" value="F:ADP binding"/>
    <property type="evidence" value="ECO:0007669"/>
    <property type="project" value="InterPro"/>
</dbReference>
<evidence type="ECO:0000259" key="10">
    <source>
        <dbReference type="Pfam" id="PF23598"/>
    </source>
</evidence>
<evidence type="ECO:0000256" key="3">
    <source>
        <dbReference type="ARBA" id="ARBA00022737"/>
    </source>
</evidence>
<protein>
    <recommendedName>
        <fullName evidence="13">AAA+ ATPase domain-containing protein</fullName>
    </recommendedName>
</protein>
<dbReference type="InterPro" id="IPR041118">
    <property type="entry name" value="Rx_N"/>
</dbReference>
<dbReference type="InterPro" id="IPR058922">
    <property type="entry name" value="WHD_DRP"/>
</dbReference>
<evidence type="ECO:0000259" key="8">
    <source>
        <dbReference type="Pfam" id="PF18052"/>
    </source>
</evidence>
<dbReference type="HOGENOM" id="CLU_000837_25_0_1"/>
<organism evidence="11">
    <name type="scientific">Oryza barthii</name>
    <dbReference type="NCBI Taxonomy" id="65489"/>
    <lineage>
        <taxon>Eukaryota</taxon>
        <taxon>Viridiplantae</taxon>
        <taxon>Streptophyta</taxon>
        <taxon>Embryophyta</taxon>
        <taxon>Tracheophyta</taxon>
        <taxon>Spermatophyta</taxon>
        <taxon>Magnoliopsida</taxon>
        <taxon>Liliopsida</taxon>
        <taxon>Poales</taxon>
        <taxon>Poaceae</taxon>
        <taxon>BOP clade</taxon>
        <taxon>Oryzoideae</taxon>
        <taxon>Oryzeae</taxon>
        <taxon>Oryzinae</taxon>
        <taxon>Oryza</taxon>
    </lineage>
</organism>
<dbReference type="SUPFAM" id="SSF52047">
    <property type="entry name" value="RNI-like"/>
    <property type="match status" value="1"/>
</dbReference>
<dbReference type="Pfam" id="PF18052">
    <property type="entry name" value="Rx_N"/>
    <property type="match status" value="1"/>
</dbReference>
<dbReference type="FunFam" id="3.40.50.300:FF:001091">
    <property type="entry name" value="Probable disease resistance protein At1g61300"/>
    <property type="match status" value="1"/>
</dbReference>
<reference evidence="11" key="1">
    <citation type="journal article" date="2009" name="Rice">
        <title>De Novo Next Generation Sequencing of Plant Genomes.</title>
        <authorList>
            <person name="Rounsley S."/>
            <person name="Marri P.R."/>
            <person name="Yu Y."/>
            <person name="He R."/>
            <person name="Sisneros N."/>
            <person name="Goicoechea J.L."/>
            <person name="Lee S.J."/>
            <person name="Angelova A."/>
            <person name="Kudrna D."/>
            <person name="Luo M."/>
            <person name="Affourtit J."/>
            <person name="Desany B."/>
            <person name="Knight J."/>
            <person name="Niazi F."/>
            <person name="Egholm M."/>
            <person name="Wing R.A."/>
        </authorList>
    </citation>
    <scope>NUCLEOTIDE SEQUENCE [LARGE SCALE GENOMIC DNA]</scope>
    <source>
        <strain evidence="11">cv. IRGC 105608</strain>
    </source>
</reference>
<dbReference type="PRINTS" id="PR00364">
    <property type="entry name" value="DISEASERSIST"/>
</dbReference>
<dbReference type="Pfam" id="PF00931">
    <property type="entry name" value="NB-ARC"/>
    <property type="match status" value="1"/>
</dbReference>
<keyword evidence="4" id="KW-0547">Nucleotide-binding</keyword>
<evidence type="ECO:0000256" key="6">
    <source>
        <dbReference type="ARBA" id="ARBA00023054"/>
    </source>
</evidence>
<dbReference type="InterPro" id="IPR002182">
    <property type="entry name" value="NB-ARC"/>
</dbReference>
<dbReference type="Gene3D" id="3.80.10.10">
    <property type="entry name" value="Ribonuclease Inhibitor"/>
    <property type="match status" value="1"/>
</dbReference>
<dbReference type="InterPro" id="IPR036388">
    <property type="entry name" value="WH-like_DNA-bd_sf"/>
</dbReference>
<dbReference type="InterPro" id="IPR038005">
    <property type="entry name" value="RX-like_CC"/>
</dbReference>
<dbReference type="AlphaFoldDB" id="A0A0D3GQL3"/>
<dbReference type="InterPro" id="IPR044974">
    <property type="entry name" value="Disease_R_plants"/>
</dbReference>
<dbReference type="InterPro" id="IPR032675">
    <property type="entry name" value="LRR_dom_sf"/>
</dbReference>